<dbReference type="AlphaFoldDB" id="A0A378UGA6"/>
<keyword evidence="2" id="KW-1185">Reference proteome</keyword>
<dbReference type="Proteomes" id="UP000254651">
    <property type="component" value="Unassembled WGS sequence"/>
</dbReference>
<evidence type="ECO:0000313" key="1">
    <source>
        <dbReference type="EMBL" id="STZ76356.1"/>
    </source>
</evidence>
<reference evidence="1 2" key="1">
    <citation type="submission" date="2018-06" db="EMBL/GenBank/DDBJ databases">
        <authorList>
            <consortium name="Pathogen Informatics"/>
            <person name="Doyle S."/>
        </authorList>
    </citation>
    <scope>NUCLEOTIDE SEQUENCE [LARGE SCALE GENOMIC DNA]</scope>
    <source>
        <strain evidence="1 2">NCTC10295</strain>
    </source>
</reference>
<accession>A0A378UGA6</accession>
<name>A0A378UGA6_BERDE</name>
<dbReference type="RefSeq" id="WP_066076189.1">
    <property type="nucleotide sequence ID" value="NZ_CP181246.1"/>
</dbReference>
<evidence type="ECO:0000313" key="2">
    <source>
        <dbReference type="Proteomes" id="UP000254651"/>
    </source>
</evidence>
<organism evidence="1 2">
    <name type="scientific">Bergeriella denitrificans</name>
    <name type="common">Neisseria denitrificans</name>
    <dbReference type="NCBI Taxonomy" id="494"/>
    <lineage>
        <taxon>Bacteria</taxon>
        <taxon>Pseudomonadati</taxon>
        <taxon>Pseudomonadota</taxon>
        <taxon>Betaproteobacteria</taxon>
        <taxon>Neisseriales</taxon>
        <taxon>Neisseriaceae</taxon>
        <taxon>Bergeriella</taxon>
    </lineage>
</organism>
<gene>
    <name evidence="1" type="ORF">NCTC10295_01117</name>
</gene>
<proteinExistence type="predicted"/>
<protein>
    <submittedName>
        <fullName evidence="1">Uncharacterized protein</fullName>
    </submittedName>
</protein>
<sequence length="64" mass="7293">MKASEIKEIGCYVDDDYHEMLRAVTALRGLSILFVETDNPFTELLELPLELLNKALENMIVVQP</sequence>
<dbReference type="EMBL" id="UGQS01000002">
    <property type="protein sequence ID" value="STZ76356.1"/>
    <property type="molecule type" value="Genomic_DNA"/>
</dbReference>